<feature type="region of interest" description="Disordered" evidence="1">
    <location>
        <begin position="160"/>
        <end position="205"/>
    </location>
</feature>
<evidence type="ECO:0000313" key="4">
    <source>
        <dbReference type="Proteomes" id="UP001176521"/>
    </source>
</evidence>
<evidence type="ECO:0000313" key="3">
    <source>
        <dbReference type="EMBL" id="KAK0534339.1"/>
    </source>
</evidence>
<organism evidence="3 4">
    <name type="scientific">Tilletia horrida</name>
    <dbReference type="NCBI Taxonomy" id="155126"/>
    <lineage>
        <taxon>Eukaryota</taxon>
        <taxon>Fungi</taxon>
        <taxon>Dikarya</taxon>
        <taxon>Basidiomycota</taxon>
        <taxon>Ustilaginomycotina</taxon>
        <taxon>Exobasidiomycetes</taxon>
        <taxon>Tilletiales</taxon>
        <taxon>Tilletiaceae</taxon>
        <taxon>Tilletia</taxon>
    </lineage>
</organism>
<evidence type="ECO:0000259" key="2">
    <source>
        <dbReference type="Pfam" id="PF00472"/>
    </source>
</evidence>
<sequence length="205" mass="22319">MILRVAPRSTCGLSPLFPRCAYHDAAPAAVDAMRARRRWIEAFEQTTFTTGHFPITFSRSSGPGGQNVNRLNTKATVRLDLARATGGDDEQGVAGSGPLDLSPGKRWLPKSVAGELVAHSPYYVHSSHSISISSMRHRTAPANAQDALEKLHAHIQQTASASLVGETSGEQRERVQGLQRKESRKMERVKKKRSDVKAGRGKVAL</sequence>
<dbReference type="PANTHER" id="PTHR11075:SF54">
    <property type="entry name" value="LARGE RIBOSOMAL SUBUNIT PROTEIN ML62"/>
    <property type="match status" value="1"/>
</dbReference>
<feature type="domain" description="Prokaryotic-type class I peptide chain release factors" evidence="2">
    <location>
        <begin position="52"/>
        <end position="200"/>
    </location>
</feature>
<reference evidence="3" key="1">
    <citation type="journal article" date="2023" name="PhytoFront">
        <title>Draft Genome Resources of Seven Strains of Tilletia horrida, Causal Agent of Kernel Smut of Rice.</title>
        <authorList>
            <person name="Khanal S."/>
            <person name="Antony Babu S."/>
            <person name="Zhou X.G."/>
        </authorList>
    </citation>
    <scope>NUCLEOTIDE SEQUENCE</scope>
    <source>
        <strain evidence="3">TX3</strain>
    </source>
</reference>
<gene>
    <name evidence="3" type="ORF">OC842_002679</name>
</gene>
<keyword evidence="4" id="KW-1185">Reference proteome</keyword>
<dbReference type="GO" id="GO:0004045">
    <property type="term" value="F:peptidyl-tRNA hydrolase activity"/>
    <property type="evidence" value="ECO:0007669"/>
    <property type="project" value="TreeGrafter"/>
</dbReference>
<comment type="caution">
    <text evidence="3">The sequence shown here is derived from an EMBL/GenBank/DDBJ whole genome shotgun (WGS) entry which is preliminary data.</text>
</comment>
<dbReference type="GO" id="GO:0005762">
    <property type="term" value="C:mitochondrial large ribosomal subunit"/>
    <property type="evidence" value="ECO:0007669"/>
    <property type="project" value="TreeGrafter"/>
</dbReference>
<dbReference type="Pfam" id="PF00472">
    <property type="entry name" value="RF-1"/>
    <property type="match status" value="1"/>
</dbReference>
<dbReference type="Gene3D" id="3.30.160.20">
    <property type="match status" value="1"/>
</dbReference>
<dbReference type="GO" id="GO:0016150">
    <property type="term" value="F:translation release factor activity, codon nonspecific"/>
    <property type="evidence" value="ECO:0007669"/>
    <property type="project" value="TreeGrafter"/>
</dbReference>
<dbReference type="EMBL" id="JAPDMQ010000118">
    <property type="protein sequence ID" value="KAK0534339.1"/>
    <property type="molecule type" value="Genomic_DNA"/>
</dbReference>
<evidence type="ECO:0000256" key="1">
    <source>
        <dbReference type="SAM" id="MobiDB-lite"/>
    </source>
</evidence>
<proteinExistence type="predicted"/>
<dbReference type="PANTHER" id="PTHR11075">
    <property type="entry name" value="PEPTIDE CHAIN RELEASE FACTOR"/>
    <property type="match status" value="1"/>
</dbReference>
<protein>
    <recommendedName>
        <fullName evidence="2">Prokaryotic-type class I peptide chain release factors domain-containing protein</fullName>
    </recommendedName>
</protein>
<accession>A0AAN6GHK8</accession>
<dbReference type="Proteomes" id="UP001176521">
    <property type="component" value="Unassembled WGS sequence"/>
</dbReference>
<name>A0AAN6GHK8_9BASI</name>
<dbReference type="SUPFAM" id="SSF110916">
    <property type="entry name" value="Peptidyl-tRNA hydrolase domain-like"/>
    <property type="match status" value="1"/>
</dbReference>
<dbReference type="InterPro" id="IPR052104">
    <property type="entry name" value="Mito_Release_Factor_mL62"/>
</dbReference>
<dbReference type="AlphaFoldDB" id="A0AAN6GHK8"/>
<feature type="compositionally biased region" description="Basic and acidic residues" evidence="1">
    <location>
        <begin position="169"/>
        <end position="186"/>
    </location>
</feature>
<dbReference type="InterPro" id="IPR000352">
    <property type="entry name" value="Pep_chain_release_fac_I"/>
</dbReference>
<dbReference type="GO" id="GO:0070126">
    <property type="term" value="P:mitochondrial translational termination"/>
    <property type="evidence" value="ECO:0007669"/>
    <property type="project" value="TreeGrafter"/>
</dbReference>